<accession>A0A9N8VQ06</accession>
<comment type="caution">
    <text evidence="1">The sequence shown here is derived from an EMBL/GenBank/DDBJ whole genome shotgun (WGS) entry which is preliminary data.</text>
</comment>
<protein>
    <submittedName>
        <fullName evidence="1">3133_t:CDS:1</fullName>
    </submittedName>
</protein>
<keyword evidence="2" id="KW-1185">Reference proteome</keyword>
<dbReference type="EMBL" id="CAJVPI010000027">
    <property type="protein sequence ID" value="CAG8460367.1"/>
    <property type="molecule type" value="Genomic_DNA"/>
</dbReference>
<evidence type="ECO:0000313" key="2">
    <source>
        <dbReference type="Proteomes" id="UP000789739"/>
    </source>
</evidence>
<dbReference type="OrthoDB" id="2447630at2759"/>
<organism evidence="1 2">
    <name type="scientific">Paraglomus brasilianum</name>
    <dbReference type="NCBI Taxonomy" id="144538"/>
    <lineage>
        <taxon>Eukaryota</taxon>
        <taxon>Fungi</taxon>
        <taxon>Fungi incertae sedis</taxon>
        <taxon>Mucoromycota</taxon>
        <taxon>Glomeromycotina</taxon>
        <taxon>Glomeromycetes</taxon>
        <taxon>Paraglomerales</taxon>
        <taxon>Paraglomeraceae</taxon>
        <taxon>Paraglomus</taxon>
    </lineage>
</organism>
<sequence>MSVFYSTVSQSLSNAPIAYAATPLNSSTAVESTNLCPGKRARELEQGETERHYAGITHARDIVTESTSIAADGREFKRLRRAFERDSLSPYDNINTILHLAHLARHSHVVNELEGDLGEMEIDESPVGVRLMETPREIADNHCNYARINAVLREAFLRRRNSNSD</sequence>
<dbReference type="AlphaFoldDB" id="A0A9N8VQ06"/>
<dbReference type="Proteomes" id="UP000789739">
    <property type="component" value="Unassembled WGS sequence"/>
</dbReference>
<reference evidence="1" key="1">
    <citation type="submission" date="2021-06" db="EMBL/GenBank/DDBJ databases">
        <authorList>
            <person name="Kallberg Y."/>
            <person name="Tangrot J."/>
            <person name="Rosling A."/>
        </authorList>
    </citation>
    <scope>NUCLEOTIDE SEQUENCE</scope>
    <source>
        <strain evidence="1">BR232B</strain>
    </source>
</reference>
<proteinExistence type="predicted"/>
<evidence type="ECO:0000313" key="1">
    <source>
        <dbReference type="EMBL" id="CAG8460367.1"/>
    </source>
</evidence>
<name>A0A9N8VQ06_9GLOM</name>
<gene>
    <name evidence="1" type="ORF">PBRASI_LOCUS545</name>
</gene>